<evidence type="ECO:0000256" key="9">
    <source>
        <dbReference type="SAM" id="MobiDB-lite"/>
    </source>
</evidence>
<comment type="subcellular location">
    <subcellularLocation>
        <location evidence="2">Cytoplasm</location>
    </subcellularLocation>
    <subcellularLocation>
        <location evidence="1">Endosome membrane</location>
        <topology evidence="1">Peripheral membrane protein</topology>
    </subcellularLocation>
</comment>
<dbReference type="PANTHER" id="PTHR46009:SF1">
    <property type="entry name" value="VACUOLAR PROTEIN SORTING-ASSOCIATED PROTEIN VTA1 HOMOLOG"/>
    <property type="match status" value="1"/>
</dbReference>
<dbReference type="InterPro" id="IPR041212">
    <property type="entry name" value="Vta1_C"/>
</dbReference>
<evidence type="ECO:0000256" key="2">
    <source>
        <dbReference type="ARBA" id="ARBA00004496"/>
    </source>
</evidence>
<evidence type="ECO:0000256" key="7">
    <source>
        <dbReference type="ARBA" id="ARBA00022927"/>
    </source>
</evidence>
<gene>
    <name evidence="12" type="ORF">BOKJ2_LOCUS13413</name>
</gene>
<evidence type="ECO:0000256" key="5">
    <source>
        <dbReference type="ARBA" id="ARBA00022490"/>
    </source>
</evidence>
<keyword evidence="4" id="KW-0813">Transport</keyword>
<keyword evidence="13" id="KW-1185">Reference proteome</keyword>
<dbReference type="Pfam" id="PF18097">
    <property type="entry name" value="Vta1_C"/>
    <property type="match status" value="1"/>
</dbReference>
<dbReference type="EMBL" id="CAJFDH010000006">
    <property type="protein sequence ID" value="CAD5229354.1"/>
    <property type="molecule type" value="Genomic_DNA"/>
</dbReference>
<dbReference type="GO" id="GO:0032511">
    <property type="term" value="P:late endosome to vacuole transport via multivesicular body sorting pathway"/>
    <property type="evidence" value="ECO:0007669"/>
    <property type="project" value="InterPro"/>
</dbReference>
<dbReference type="AlphaFoldDB" id="A0A811LIE4"/>
<accession>A0A811LIE4</accession>
<keyword evidence="5" id="KW-0963">Cytoplasm</keyword>
<feature type="domain" description="Vta1/callose synthase N-terminal" evidence="10">
    <location>
        <begin position="11"/>
        <end position="152"/>
    </location>
</feature>
<comment type="caution">
    <text evidence="12">The sequence shown here is derived from an EMBL/GenBank/DDBJ whole genome shotgun (WGS) entry which is preliminary data.</text>
</comment>
<evidence type="ECO:0000256" key="3">
    <source>
        <dbReference type="ARBA" id="ARBA00007895"/>
    </source>
</evidence>
<dbReference type="Gene3D" id="1.25.40.270">
    <property type="entry name" value="Vacuolar protein sorting-associated protein vta1"/>
    <property type="match status" value="1"/>
</dbReference>
<name>A0A811LIE4_9BILA</name>
<evidence type="ECO:0000256" key="1">
    <source>
        <dbReference type="ARBA" id="ARBA00004481"/>
    </source>
</evidence>
<feature type="compositionally biased region" description="Low complexity" evidence="9">
    <location>
        <begin position="272"/>
        <end position="291"/>
    </location>
</feature>
<dbReference type="GO" id="GO:0015031">
    <property type="term" value="P:protein transport"/>
    <property type="evidence" value="ECO:0007669"/>
    <property type="project" value="UniProtKB-KW"/>
</dbReference>
<dbReference type="Gene3D" id="1.20.5.420">
    <property type="entry name" value="Immunoglobulin FC, subunit C"/>
    <property type="match status" value="1"/>
</dbReference>
<comment type="similarity">
    <text evidence="3">Belongs to the VTA1 family.</text>
</comment>
<evidence type="ECO:0000313" key="13">
    <source>
        <dbReference type="Proteomes" id="UP000614601"/>
    </source>
</evidence>
<dbReference type="Proteomes" id="UP000783686">
    <property type="component" value="Unassembled WGS sequence"/>
</dbReference>
<protein>
    <submittedName>
        <fullName evidence="12">Uncharacterized protein</fullName>
    </submittedName>
</protein>
<keyword evidence="7" id="KW-0653">Protein transport</keyword>
<keyword evidence="8" id="KW-0472">Membrane</keyword>
<feature type="region of interest" description="Disordered" evidence="9">
    <location>
        <begin position="180"/>
        <end position="291"/>
    </location>
</feature>
<dbReference type="GO" id="GO:0010008">
    <property type="term" value="C:endosome membrane"/>
    <property type="evidence" value="ECO:0007669"/>
    <property type="project" value="UniProtKB-SubCell"/>
</dbReference>
<evidence type="ECO:0000313" key="12">
    <source>
        <dbReference type="EMBL" id="CAD5229354.1"/>
    </source>
</evidence>
<evidence type="ECO:0000256" key="6">
    <source>
        <dbReference type="ARBA" id="ARBA00022753"/>
    </source>
</evidence>
<dbReference type="Pfam" id="PF04652">
    <property type="entry name" value="Vta1"/>
    <property type="match status" value="1"/>
</dbReference>
<dbReference type="InterPro" id="IPR039431">
    <property type="entry name" value="Vta1/CALS_N"/>
</dbReference>
<evidence type="ECO:0000259" key="11">
    <source>
        <dbReference type="Pfam" id="PF18097"/>
    </source>
</evidence>
<dbReference type="OrthoDB" id="391137at2759"/>
<feature type="domain" description="Vta1 C-terminal" evidence="11">
    <location>
        <begin position="297"/>
        <end position="329"/>
    </location>
</feature>
<dbReference type="InterPro" id="IPR044538">
    <property type="entry name" value="Vta1-like"/>
</dbReference>
<feature type="compositionally biased region" description="Polar residues" evidence="9">
    <location>
        <begin position="217"/>
        <end position="245"/>
    </location>
</feature>
<organism evidence="12 13">
    <name type="scientific">Bursaphelenchus okinawaensis</name>
    <dbReference type="NCBI Taxonomy" id="465554"/>
    <lineage>
        <taxon>Eukaryota</taxon>
        <taxon>Metazoa</taxon>
        <taxon>Ecdysozoa</taxon>
        <taxon>Nematoda</taxon>
        <taxon>Chromadorea</taxon>
        <taxon>Rhabditida</taxon>
        <taxon>Tylenchina</taxon>
        <taxon>Tylenchomorpha</taxon>
        <taxon>Aphelenchoidea</taxon>
        <taxon>Aphelenchoididae</taxon>
        <taxon>Bursaphelenchus</taxon>
    </lineage>
</organism>
<keyword evidence="6" id="KW-0967">Endosome</keyword>
<evidence type="ECO:0000259" key="10">
    <source>
        <dbReference type="Pfam" id="PF04652"/>
    </source>
</evidence>
<proteinExistence type="inferred from homology"/>
<reference evidence="12" key="1">
    <citation type="submission" date="2020-09" db="EMBL/GenBank/DDBJ databases">
        <authorList>
            <person name="Kikuchi T."/>
        </authorList>
    </citation>
    <scope>NUCLEOTIDE SEQUENCE</scope>
    <source>
        <strain evidence="12">SH1</strain>
    </source>
</reference>
<dbReference type="EMBL" id="CAJFCW020000006">
    <property type="protein sequence ID" value="CAG9126455.1"/>
    <property type="molecule type" value="Genomic_DNA"/>
</dbReference>
<sequence>MAEIPKGLAPISSFVKIANEYKNRDIVIYYWTLFHAAKQAMELSKDSKESTAYLVGMLDELENVKKQHPENESLRVDVAAQAHIEQQAAKLFNFADNKDRNGEFNKNTIKAFYAAGHLFDVLAEFGEPDDAVLNNRKYAKWKATYINNCLKNGETPVSGPPPSSKDEDDELMRQLIQVDDIKPTPPPRSSPPNSANTNVADSQKFGWSDIPFEGPFSSPNSNTYNQPATNSPYPTPYSQPGSQYPGQFFNQPFNQPNQPSYAPQPYQPPAAQPQSNPSSTTSLQSSSSKVSLENNLEARRFCKMACSALDYEDAKTAIEFMEKALAVLRK</sequence>
<dbReference type="PANTHER" id="PTHR46009">
    <property type="entry name" value="VACUOLAR PROTEIN SORTING-ASSOCIATED PROTEIN VTA1 HOMOLOG"/>
    <property type="match status" value="1"/>
</dbReference>
<dbReference type="InterPro" id="IPR023175">
    <property type="entry name" value="Vta1/CALS_N_sf"/>
</dbReference>
<dbReference type="Proteomes" id="UP000614601">
    <property type="component" value="Unassembled WGS sequence"/>
</dbReference>
<dbReference type="GO" id="GO:0005771">
    <property type="term" value="C:multivesicular body"/>
    <property type="evidence" value="ECO:0007669"/>
    <property type="project" value="TreeGrafter"/>
</dbReference>
<evidence type="ECO:0000256" key="8">
    <source>
        <dbReference type="ARBA" id="ARBA00023136"/>
    </source>
</evidence>
<evidence type="ECO:0000256" key="4">
    <source>
        <dbReference type="ARBA" id="ARBA00022448"/>
    </source>
</evidence>
<feature type="compositionally biased region" description="Low complexity" evidence="9">
    <location>
        <begin position="247"/>
        <end position="264"/>
    </location>
</feature>